<accession>A0AAN2BL12</accession>
<keyword evidence="3" id="KW-1185">Reference proteome</keyword>
<dbReference type="EMBL" id="AP023086">
    <property type="protein sequence ID" value="BCD98643.1"/>
    <property type="molecule type" value="Genomic_DNA"/>
</dbReference>
<feature type="domain" description="N-acetyltransferase" evidence="1">
    <location>
        <begin position="44"/>
        <end position="138"/>
    </location>
</feature>
<evidence type="ECO:0000313" key="3">
    <source>
        <dbReference type="Proteomes" id="UP001320119"/>
    </source>
</evidence>
<dbReference type="AlphaFoldDB" id="A0AAN2BL12"/>
<protein>
    <recommendedName>
        <fullName evidence="1">N-acetyltransferase domain-containing protein</fullName>
    </recommendedName>
</protein>
<proteinExistence type="predicted"/>
<dbReference type="Proteomes" id="UP001320119">
    <property type="component" value="Chromosome"/>
</dbReference>
<dbReference type="Pfam" id="PF00583">
    <property type="entry name" value="Acetyltransf_1"/>
    <property type="match status" value="1"/>
</dbReference>
<sequence>MGINYEIYSKENITDEIRHVFAELLKLQGKVQGDLLGKADRCNLLCVTKDNSKVIAIGAIKIKTASVFSNRKSGLPELANDFEWELGYMYTIPQEARKGIAKKVAQMLVETFGKGNLMASTEVTDNPAMVSILEQLGFQRRGKSWKSNIHGNELGLFLKYGIA</sequence>
<gene>
    <name evidence="2" type="ORF">MARGE09_P2844</name>
</gene>
<evidence type="ECO:0000313" key="2">
    <source>
        <dbReference type="EMBL" id="BCD98643.1"/>
    </source>
</evidence>
<dbReference type="InterPro" id="IPR000182">
    <property type="entry name" value="GNAT_dom"/>
</dbReference>
<evidence type="ECO:0000259" key="1">
    <source>
        <dbReference type="Pfam" id="PF00583"/>
    </source>
</evidence>
<name>A0AAN2BL12_9GAMM</name>
<dbReference type="SUPFAM" id="SSF55729">
    <property type="entry name" value="Acyl-CoA N-acyltransferases (Nat)"/>
    <property type="match status" value="1"/>
</dbReference>
<dbReference type="Gene3D" id="3.40.630.30">
    <property type="match status" value="1"/>
</dbReference>
<dbReference type="RefSeq" id="WP_236983143.1">
    <property type="nucleotide sequence ID" value="NZ_AP023086.1"/>
</dbReference>
<dbReference type="InterPro" id="IPR016181">
    <property type="entry name" value="Acyl_CoA_acyltransferase"/>
</dbReference>
<dbReference type="GO" id="GO:0016747">
    <property type="term" value="F:acyltransferase activity, transferring groups other than amino-acyl groups"/>
    <property type="evidence" value="ECO:0007669"/>
    <property type="project" value="InterPro"/>
</dbReference>
<organism evidence="2 3">
    <name type="scientific">Marinagarivorans cellulosilyticus</name>
    <dbReference type="NCBI Taxonomy" id="2721545"/>
    <lineage>
        <taxon>Bacteria</taxon>
        <taxon>Pseudomonadati</taxon>
        <taxon>Pseudomonadota</taxon>
        <taxon>Gammaproteobacteria</taxon>
        <taxon>Cellvibrionales</taxon>
        <taxon>Cellvibrionaceae</taxon>
        <taxon>Marinagarivorans</taxon>
    </lineage>
</organism>
<dbReference type="KEGG" id="marq:MARGE09_P2844"/>
<reference evidence="2 3" key="1">
    <citation type="journal article" date="2022" name="IScience">
        <title>An ultrasensitive nanofiber-based assay for enzymatic hydrolysis and deep-sea microbial degradation of cellulose.</title>
        <authorList>
            <person name="Tsudome M."/>
            <person name="Tachioka M."/>
            <person name="Miyazaki M."/>
            <person name="Uchimura K."/>
            <person name="Tsuda M."/>
            <person name="Takaki Y."/>
            <person name="Deguchi S."/>
        </authorList>
    </citation>
    <scope>NUCLEOTIDE SEQUENCE [LARGE SCALE GENOMIC DNA]</scope>
    <source>
        <strain evidence="2 3">GE09</strain>
    </source>
</reference>